<feature type="transmembrane region" description="Helical" evidence="7">
    <location>
        <begin position="140"/>
        <end position="161"/>
    </location>
</feature>
<dbReference type="Pfam" id="PF00999">
    <property type="entry name" value="Na_H_Exchanger"/>
    <property type="match status" value="1"/>
</dbReference>
<accession>A0A4R5XFE8</accession>
<feature type="transmembrane region" description="Helical" evidence="7">
    <location>
        <begin position="173"/>
        <end position="194"/>
    </location>
</feature>
<keyword evidence="4 7" id="KW-1133">Transmembrane helix</keyword>
<keyword evidence="5" id="KW-0406">Ion transport</keyword>
<dbReference type="AlphaFoldDB" id="A0A4R5XFE8"/>
<evidence type="ECO:0000256" key="7">
    <source>
        <dbReference type="SAM" id="Phobius"/>
    </source>
</evidence>
<feature type="transmembrane region" description="Helical" evidence="7">
    <location>
        <begin position="302"/>
        <end position="322"/>
    </location>
</feature>
<gene>
    <name evidence="9" type="ORF">BD410DRAFT_780399</name>
</gene>
<evidence type="ECO:0000313" key="9">
    <source>
        <dbReference type="EMBL" id="TDL29894.1"/>
    </source>
</evidence>
<dbReference type="GO" id="GO:1902600">
    <property type="term" value="P:proton transmembrane transport"/>
    <property type="evidence" value="ECO:0007669"/>
    <property type="project" value="InterPro"/>
</dbReference>
<reference evidence="9 10" key="1">
    <citation type="submission" date="2018-06" db="EMBL/GenBank/DDBJ databases">
        <title>A transcriptomic atlas of mushroom development highlights an independent origin of complex multicellularity.</title>
        <authorList>
            <consortium name="DOE Joint Genome Institute"/>
            <person name="Krizsan K."/>
            <person name="Almasi E."/>
            <person name="Merenyi Z."/>
            <person name="Sahu N."/>
            <person name="Viragh M."/>
            <person name="Koszo T."/>
            <person name="Mondo S."/>
            <person name="Kiss B."/>
            <person name="Balint B."/>
            <person name="Kues U."/>
            <person name="Barry K."/>
            <person name="Hegedus J.C."/>
            <person name="Henrissat B."/>
            <person name="Johnson J."/>
            <person name="Lipzen A."/>
            <person name="Ohm R."/>
            <person name="Nagy I."/>
            <person name="Pangilinan J."/>
            <person name="Yan J."/>
            <person name="Xiong Y."/>
            <person name="Grigoriev I.V."/>
            <person name="Hibbett D.S."/>
            <person name="Nagy L.G."/>
        </authorList>
    </citation>
    <scope>NUCLEOTIDE SEQUENCE [LARGE SCALE GENOMIC DNA]</scope>
    <source>
        <strain evidence="9 10">SZMC22713</strain>
    </source>
</reference>
<sequence length="900" mass="96314">MSLSGSLSGDFTLLAGRLVSRAAKPQGGVISGDNPSTYNASDPLRLWIIQVGIIIVFTQLLSLLLSRIRQPRVIAEVIGGVILGPTVMGRIPHFTQRIFPSQSIPLLTLTANIGLVFFLFLVGLEIDIRVMKRSARKSSLISVAGLVLPFGLGAAVAVPLYHNFINPTINYGYFILFVAVAIGITAFPVLCRILTELRLLDTTVGVVVLSAGVGNDVVGWILLALSVALVNASTGLTALWVLLTSAAYVIFLLFPVRWGFLWLARKTGSLENGQPTALVMTATLLLVLVSAFFTDIIGVHPIFGGFLAGLIVPHEGGFAIAFVEKLEDLICIVFLPIYFTLSGLNTNLGLLDNGKTWAYTILICVVAFFGKFVGCFVTAKLTGFSLRESGAIGTLMSCKGLVELIVLNVGLQAGILDTRVFSMFVVHALVLTCMTTPLTLLWYPPKYRDVVGAAKRKLQEEKPSTSGVEPKKTFAVVLNKVDHLPAIMTLTQLLQTNASSRPSSTLISNSGSESNEKEKSAMVSYSKDAITVNALRLIELTARTSAVLKSQEADYLINRDSIISVFRTFGYLNRIPVTAALSVINQDEFATRVANHAKDTGSQMIVIPWNSGPYTTQPAAAEDLSSPTGAGPAAITYNPFGDLFTTKGDKASSVVYSQFVRKVFIESGTDVALFVDRGNAAVSNTSYGHHLLLPFFGGPDDRLALAFVVQLCENSNITASVVRIKKTDKLEPVDSIDAAKQEAANQLTAQSANASGFPDTVYGAHNTETRLASDTADNILWSNYTTGASNLLPNTAAALKRITFTEQATSDPLHSIIALAANEAKGTAESWRSLIVVLGRGRRMASETHQKELRQVIADYGTVGNEVPRTMGDVAAALVAADTTASLLVLQAAYAASTDV</sequence>
<dbReference type="GO" id="GO:0015297">
    <property type="term" value="F:antiporter activity"/>
    <property type="evidence" value="ECO:0007669"/>
    <property type="project" value="InterPro"/>
</dbReference>
<keyword evidence="10" id="KW-1185">Reference proteome</keyword>
<evidence type="ECO:0000256" key="1">
    <source>
        <dbReference type="ARBA" id="ARBA00004141"/>
    </source>
</evidence>
<feature type="transmembrane region" description="Helical" evidence="7">
    <location>
        <begin position="276"/>
        <end position="296"/>
    </location>
</feature>
<evidence type="ECO:0000259" key="8">
    <source>
        <dbReference type="Pfam" id="PF00999"/>
    </source>
</evidence>
<evidence type="ECO:0000256" key="6">
    <source>
        <dbReference type="ARBA" id="ARBA00023136"/>
    </source>
</evidence>
<feature type="transmembrane region" description="Helical" evidence="7">
    <location>
        <begin position="329"/>
        <end position="351"/>
    </location>
</feature>
<dbReference type="STRING" id="50990.A0A4R5XFE8"/>
<feature type="transmembrane region" description="Helical" evidence="7">
    <location>
        <begin position="73"/>
        <end position="92"/>
    </location>
</feature>
<proteinExistence type="predicted"/>
<dbReference type="GO" id="GO:0016020">
    <property type="term" value="C:membrane"/>
    <property type="evidence" value="ECO:0007669"/>
    <property type="project" value="UniProtKB-SubCell"/>
</dbReference>
<dbReference type="VEuPathDB" id="FungiDB:BD410DRAFT_780399"/>
<feature type="domain" description="Cation/H+ exchanger transmembrane" evidence="8">
    <location>
        <begin position="58"/>
        <end position="438"/>
    </location>
</feature>
<evidence type="ECO:0000313" key="10">
    <source>
        <dbReference type="Proteomes" id="UP000294933"/>
    </source>
</evidence>
<dbReference type="Proteomes" id="UP000294933">
    <property type="component" value="Unassembled WGS sequence"/>
</dbReference>
<feature type="transmembrane region" description="Helical" evidence="7">
    <location>
        <begin position="357"/>
        <end position="379"/>
    </location>
</feature>
<keyword evidence="6 7" id="KW-0472">Membrane</keyword>
<dbReference type="PANTHER" id="PTHR32468:SF0">
    <property type="entry name" value="K(+)_H(+) ANTIPORTER 1"/>
    <property type="match status" value="1"/>
</dbReference>
<comment type="subcellular location">
    <subcellularLocation>
        <location evidence="1">Membrane</location>
        <topology evidence="1">Multi-pass membrane protein</topology>
    </subcellularLocation>
</comment>
<dbReference type="Gene3D" id="1.20.1530.20">
    <property type="match status" value="1"/>
</dbReference>
<feature type="transmembrane region" description="Helical" evidence="7">
    <location>
        <begin position="421"/>
        <end position="443"/>
    </location>
</feature>
<dbReference type="EMBL" id="ML170156">
    <property type="protein sequence ID" value="TDL29894.1"/>
    <property type="molecule type" value="Genomic_DNA"/>
</dbReference>
<evidence type="ECO:0000256" key="4">
    <source>
        <dbReference type="ARBA" id="ARBA00022989"/>
    </source>
</evidence>
<evidence type="ECO:0000256" key="5">
    <source>
        <dbReference type="ARBA" id="ARBA00023065"/>
    </source>
</evidence>
<evidence type="ECO:0000256" key="3">
    <source>
        <dbReference type="ARBA" id="ARBA00022692"/>
    </source>
</evidence>
<feature type="transmembrane region" description="Helical" evidence="7">
    <location>
        <begin position="46"/>
        <end position="66"/>
    </location>
</feature>
<keyword evidence="2" id="KW-0813">Transport</keyword>
<organism evidence="9 10">
    <name type="scientific">Rickenella mellea</name>
    <dbReference type="NCBI Taxonomy" id="50990"/>
    <lineage>
        <taxon>Eukaryota</taxon>
        <taxon>Fungi</taxon>
        <taxon>Dikarya</taxon>
        <taxon>Basidiomycota</taxon>
        <taxon>Agaricomycotina</taxon>
        <taxon>Agaricomycetes</taxon>
        <taxon>Hymenochaetales</taxon>
        <taxon>Rickenellaceae</taxon>
        <taxon>Rickenella</taxon>
    </lineage>
</organism>
<feature type="transmembrane region" description="Helical" evidence="7">
    <location>
        <begin position="238"/>
        <end position="264"/>
    </location>
</feature>
<evidence type="ECO:0000256" key="2">
    <source>
        <dbReference type="ARBA" id="ARBA00022448"/>
    </source>
</evidence>
<feature type="transmembrane region" description="Helical" evidence="7">
    <location>
        <begin position="104"/>
        <end position="128"/>
    </location>
</feature>
<protein>
    <recommendedName>
        <fullName evidence="8">Cation/H+ exchanger transmembrane domain-containing protein</fullName>
    </recommendedName>
</protein>
<dbReference type="InterPro" id="IPR050794">
    <property type="entry name" value="CPA2_transporter"/>
</dbReference>
<dbReference type="InterPro" id="IPR006153">
    <property type="entry name" value="Cation/H_exchanger_TM"/>
</dbReference>
<dbReference type="OrthoDB" id="2687058at2759"/>
<feature type="transmembrane region" description="Helical" evidence="7">
    <location>
        <begin position="206"/>
        <end position="232"/>
    </location>
</feature>
<keyword evidence="3 7" id="KW-0812">Transmembrane</keyword>
<dbReference type="PANTHER" id="PTHR32468">
    <property type="entry name" value="CATION/H + ANTIPORTER"/>
    <property type="match status" value="1"/>
</dbReference>
<name>A0A4R5XFE8_9AGAM</name>
<dbReference type="InterPro" id="IPR038770">
    <property type="entry name" value="Na+/solute_symporter_sf"/>
</dbReference>